<proteinExistence type="predicted"/>
<evidence type="ECO:0000313" key="2">
    <source>
        <dbReference type="EMBL" id="KAK3400586.1"/>
    </source>
</evidence>
<feature type="compositionally biased region" description="Acidic residues" evidence="1">
    <location>
        <begin position="28"/>
        <end position="49"/>
    </location>
</feature>
<dbReference type="EMBL" id="JAUTDP010000003">
    <property type="protein sequence ID" value="KAK3400586.1"/>
    <property type="molecule type" value="Genomic_DNA"/>
</dbReference>
<keyword evidence="3" id="KW-1185">Reference proteome</keyword>
<dbReference type="Proteomes" id="UP001281003">
    <property type="component" value="Unassembled WGS sequence"/>
</dbReference>
<feature type="region of interest" description="Disordered" evidence="1">
    <location>
        <begin position="24"/>
        <end position="55"/>
    </location>
</feature>
<name>A0AAE0PIP6_SORBR</name>
<evidence type="ECO:0000313" key="3">
    <source>
        <dbReference type="Proteomes" id="UP001281003"/>
    </source>
</evidence>
<sequence length="227" mass="25963">MATISITDHGVLVKIGGTTTIAQKELDGDQNTDEDEHIGDVDNCTDIDSEGPASLDEMSSPFDNITMRHDEFGKQDPTTTTAAAAAVNSHHGFQNRLWAPEQRYVLFFWRNKYRARSRYAHFIPGAQENNAAAVYAFFQRLCSEDEIEGIDQRLRAIKEEINERGSWPGLMCRGVREVFVEWEKEEVQDEDEEDWDVMEVEEEVVEDEEVEDLAVLVSWFNLGIQEK</sequence>
<evidence type="ECO:0000256" key="1">
    <source>
        <dbReference type="SAM" id="MobiDB-lite"/>
    </source>
</evidence>
<organism evidence="2 3">
    <name type="scientific">Sordaria brevicollis</name>
    <dbReference type="NCBI Taxonomy" id="83679"/>
    <lineage>
        <taxon>Eukaryota</taxon>
        <taxon>Fungi</taxon>
        <taxon>Dikarya</taxon>
        <taxon>Ascomycota</taxon>
        <taxon>Pezizomycotina</taxon>
        <taxon>Sordariomycetes</taxon>
        <taxon>Sordariomycetidae</taxon>
        <taxon>Sordariales</taxon>
        <taxon>Sordariaceae</taxon>
        <taxon>Sordaria</taxon>
    </lineage>
</organism>
<reference evidence="2" key="1">
    <citation type="journal article" date="2023" name="Mol. Phylogenet. Evol.">
        <title>Genome-scale phylogeny and comparative genomics of the fungal order Sordariales.</title>
        <authorList>
            <person name="Hensen N."/>
            <person name="Bonometti L."/>
            <person name="Westerberg I."/>
            <person name="Brannstrom I.O."/>
            <person name="Guillou S."/>
            <person name="Cros-Aarteil S."/>
            <person name="Calhoun S."/>
            <person name="Haridas S."/>
            <person name="Kuo A."/>
            <person name="Mondo S."/>
            <person name="Pangilinan J."/>
            <person name="Riley R."/>
            <person name="LaButti K."/>
            <person name="Andreopoulos B."/>
            <person name="Lipzen A."/>
            <person name="Chen C."/>
            <person name="Yan M."/>
            <person name="Daum C."/>
            <person name="Ng V."/>
            <person name="Clum A."/>
            <person name="Steindorff A."/>
            <person name="Ohm R.A."/>
            <person name="Martin F."/>
            <person name="Silar P."/>
            <person name="Natvig D.O."/>
            <person name="Lalanne C."/>
            <person name="Gautier V."/>
            <person name="Ament-Velasquez S.L."/>
            <person name="Kruys A."/>
            <person name="Hutchinson M.I."/>
            <person name="Powell A.J."/>
            <person name="Barry K."/>
            <person name="Miller A.N."/>
            <person name="Grigoriev I.V."/>
            <person name="Debuchy R."/>
            <person name="Gladieux P."/>
            <person name="Hiltunen Thoren M."/>
            <person name="Johannesson H."/>
        </authorList>
    </citation>
    <scope>NUCLEOTIDE SEQUENCE</scope>
    <source>
        <strain evidence="2">FGSC 1904</strain>
    </source>
</reference>
<comment type="caution">
    <text evidence="2">The sequence shown here is derived from an EMBL/GenBank/DDBJ whole genome shotgun (WGS) entry which is preliminary data.</text>
</comment>
<gene>
    <name evidence="2" type="ORF">B0T20DRAFT_494480</name>
</gene>
<reference evidence="2" key="2">
    <citation type="submission" date="2023-07" db="EMBL/GenBank/DDBJ databases">
        <authorList>
            <consortium name="Lawrence Berkeley National Laboratory"/>
            <person name="Haridas S."/>
            <person name="Hensen N."/>
            <person name="Bonometti L."/>
            <person name="Westerberg I."/>
            <person name="Brannstrom I.O."/>
            <person name="Guillou S."/>
            <person name="Cros-Aarteil S."/>
            <person name="Calhoun S."/>
            <person name="Kuo A."/>
            <person name="Mondo S."/>
            <person name="Pangilinan J."/>
            <person name="Riley R."/>
            <person name="LaButti K."/>
            <person name="Andreopoulos B."/>
            <person name="Lipzen A."/>
            <person name="Chen C."/>
            <person name="Yanf M."/>
            <person name="Daum C."/>
            <person name="Ng V."/>
            <person name="Clum A."/>
            <person name="Steindorff A."/>
            <person name="Ohm R."/>
            <person name="Martin F."/>
            <person name="Silar P."/>
            <person name="Natvig D."/>
            <person name="Lalanne C."/>
            <person name="Gautier V."/>
            <person name="Ament-velasquez S.L."/>
            <person name="Kruys A."/>
            <person name="Hutchinson M.I."/>
            <person name="Powell A.J."/>
            <person name="Barry K."/>
            <person name="Miller A.N."/>
            <person name="Grigoriev I.V."/>
            <person name="Debuchy R."/>
            <person name="Gladieux P."/>
            <person name="Thoren M.H."/>
            <person name="Johannesson H."/>
        </authorList>
    </citation>
    <scope>NUCLEOTIDE SEQUENCE</scope>
    <source>
        <strain evidence="2">FGSC 1904</strain>
    </source>
</reference>
<protein>
    <submittedName>
        <fullName evidence="2">Uncharacterized protein</fullName>
    </submittedName>
</protein>
<accession>A0AAE0PIP6</accession>
<dbReference type="AlphaFoldDB" id="A0AAE0PIP6"/>